<dbReference type="Pfam" id="PF18802">
    <property type="entry name" value="CxC1"/>
    <property type="match status" value="1"/>
</dbReference>
<evidence type="ECO:0000259" key="2">
    <source>
        <dbReference type="Pfam" id="PF18802"/>
    </source>
</evidence>
<sequence>MSQIDAQQAAGQSQVQQSNPSGFAKHTPSNMMDLHTGLMWRINKKKLKNWSNTLNTLFPAYTHLKRITGNWTTPESLEDKTHEVCRCRVQHPTMREVDLIDLMGQRKVKLPFCSCMPNAIQILACGYLASTPVYPQTAFLLRLLNFYHLLWNLSNVTTTSFAEVLRQWNKSLSVRLCSKNSIHVKILTRNLSGSIEVYRLLVTKQQTLVETITSTSKQNLLAQQTCPACFGTAIPITDPSQPCDTHHIFICLDGNFQNRHHKRASKNHLPLLNFHHLKLMCATTLRNPPQILDSSTS</sequence>
<name>A0A0L6V9G0_9BASI</name>
<accession>A0A0L6V9G0</accession>
<feature type="region of interest" description="Disordered" evidence="1">
    <location>
        <begin position="1"/>
        <end position="29"/>
    </location>
</feature>
<dbReference type="EMBL" id="LAVV01007196">
    <property type="protein sequence ID" value="KNZ56765.1"/>
    <property type="molecule type" value="Genomic_DNA"/>
</dbReference>
<proteinExistence type="predicted"/>
<gene>
    <name evidence="3" type="ORF">VP01_2323g2</name>
</gene>
<dbReference type="Proteomes" id="UP000037035">
    <property type="component" value="Unassembled WGS sequence"/>
</dbReference>
<dbReference type="PANTHER" id="PTHR33096:SF1">
    <property type="entry name" value="CXC1-LIKE CYSTEINE CLUSTER ASSOCIATED WITH KDZ TRANSPOSASES DOMAIN-CONTAINING PROTEIN"/>
    <property type="match status" value="1"/>
</dbReference>
<dbReference type="VEuPathDB" id="FungiDB:VP01_2323g2"/>
<dbReference type="InterPro" id="IPR041320">
    <property type="entry name" value="CxC1"/>
</dbReference>
<dbReference type="OrthoDB" id="2506489at2759"/>
<dbReference type="AlphaFoldDB" id="A0A0L6V9G0"/>
<evidence type="ECO:0000313" key="4">
    <source>
        <dbReference type="Proteomes" id="UP000037035"/>
    </source>
</evidence>
<reference evidence="3 4" key="1">
    <citation type="submission" date="2015-08" db="EMBL/GenBank/DDBJ databases">
        <title>Next Generation Sequencing and Analysis of the Genome of Puccinia sorghi L Schw, the Causal Agent of Maize Common Rust.</title>
        <authorList>
            <person name="Rochi L."/>
            <person name="Burguener G."/>
            <person name="Darino M."/>
            <person name="Turjanski A."/>
            <person name="Kreff E."/>
            <person name="Dieguez M.J."/>
            <person name="Sacco F."/>
        </authorList>
    </citation>
    <scope>NUCLEOTIDE SEQUENCE [LARGE SCALE GENOMIC DNA]</scope>
    <source>
        <strain evidence="3 4">RO10H11247</strain>
    </source>
</reference>
<comment type="caution">
    <text evidence="3">The sequence shown here is derived from an EMBL/GenBank/DDBJ whole genome shotgun (WGS) entry which is preliminary data.</text>
</comment>
<feature type="domain" description="CxC1-like cysteine cluster associated with KDZ transposases" evidence="2">
    <location>
        <begin position="70"/>
        <end position="172"/>
    </location>
</feature>
<evidence type="ECO:0000256" key="1">
    <source>
        <dbReference type="SAM" id="MobiDB-lite"/>
    </source>
</evidence>
<dbReference type="STRING" id="27349.A0A0L6V9G0"/>
<organism evidence="3 4">
    <name type="scientific">Puccinia sorghi</name>
    <dbReference type="NCBI Taxonomy" id="27349"/>
    <lineage>
        <taxon>Eukaryota</taxon>
        <taxon>Fungi</taxon>
        <taxon>Dikarya</taxon>
        <taxon>Basidiomycota</taxon>
        <taxon>Pucciniomycotina</taxon>
        <taxon>Pucciniomycetes</taxon>
        <taxon>Pucciniales</taxon>
        <taxon>Pucciniaceae</taxon>
        <taxon>Puccinia</taxon>
    </lineage>
</organism>
<evidence type="ECO:0000313" key="3">
    <source>
        <dbReference type="EMBL" id="KNZ56765.1"/>
    </source>
</evidence>
<feature type="compositionally biased region" description="Low complexity" evidence="1">
    <location>
        <begin position="1"/>
        <end position="18"/>
    </location>
</feature>
<keyword evidence="4" id="KW-1185">Reference proteome</keyword>
<protein>
    <recommendedName>
        <fullName evidence="2">CxC1-like cysteine cluster associated with KDZ transposases domain-containing protein</fullName>
    </recommendedName>
</protein>
<dbReference type="PANTHER" id="PTHR33096">
    <property type="entry name" value="CXC2 DOMAIN-CONTAINING PROTEIN"/>
    <property type="match status" value="1"/>
</dbReference>